<dbReference type="EMBL" id="ACJM01000010">
    <property type="protein sequence ID" value="EEG77093.1"/>
    <property type="molecule type" value="Genomic_DNA"/>
</dbReference>
<dbReference type="Proteomes" id="UP000006443">
    <property type="component" value="Unassembled WGS sequence"/>
</dbReference>
<feature type="transmembrane region" description="Helical" evidence="1">
    <location>
        <begin position="6"/>
        <end position="25"/>
    </location>
</feature>
<gene>
    <name evidence="2" type="ORF">DealDRAFT_2128</name>
</gene>
<dbReference type="AlphaFoldDB" id="C0GI19"/>
<keyword evidence="1" id="KW-0472">Membrane</keyword>
<evidence type="ECO:0000313" key="3">
    <source>
        <dbReference type="Proteomes" id="UP000006443"/>
    </source>
</evidence>
<dbReference type="RefSeq" id="WP_008517264.1">
    <property type="nucleotide sequence ID" value="NZ_ACJM01000010.1"/>
</dbReference>
<keyword evidence="3" id="KW-1185">Reference proteome</keyword>
<evidence type="ECO:0000256" key="1">
    <source>
        <dbReference type="SAM" id="Phobius"/>
    </source>
</evidence>
<organism evidence="2 3">
    <name type="scientific">Dethiobacter alkaliphilus AHT 1</name>
    <dbReference type="NCBI Taxonomy" id="555088"/>
    <lineage>
        <taxon>Bacteria</taxon>
        <taxon>Bacillati</taxon>
        <taxon>Bacillota</taxon>
        <taxon>Dethiobacteria</taxon>
        <taxon>Dethiobacterales</taxon>
        <taxon>Dethiobacteraceae</taxon>
        <taxon>Dethiobacter</taxon>
    </lineage>
</organism>
<proteinExistence type="predicted"/>
<dbReference type="STRING" id="555088.DealDRAFT_2128"/>
<protein>
    <submittedName>
        <fullName evidence="2">Uncharacterized protein</fullName>
    </submittedName>
</protein>
<keyword evidence="1" id="KW-1133">Transmembrane helix</keyword>
<accession>C0GI19</accession>
<reference evidence="2 3" key="1">
    <citation type="submission" date="2009-02" db="EMBL/GenBank/DDBJ databases">
        <title>Sequencing of the draft genome and assembly of Dethiobacter alkaliphilus AHT 1.</title>
        <authorList>
            <consortium name="US DOE Joint Genome Institute (JGI-PGF)"/>
            <person name="Lucas S."/>
            <person name="Copeland A."/>
            <person name="Lapidus A."/>
            <person name="Glavina del Rio T."/>
            <person name="Dalin E."/>
            <person name="Tice H."/>
            <person name="Bruce D."/>
            <person name="Goodwin L."/>
            <person name="Pitluck S."/>
            <person name="Larimer F."/>
            <person name="Land M.L."/>
            <person name="Hauser L."/>
            <person name="Muyzer G."/>
        </authorList>
    </citation>
    <scope>NUCLEOTIDE SEQUENCE [LARGE SCALE GENOMIC DNA]</scope>
    <source>
        <strain evidence="2 3">AHT 1</strain>
    </source>
</reference>
<comment type="caution">
    <text evidence="2">The sequence shown here is derived from an EMBL/GenBank/DDBJ whole genome shotgun (WGS) entry which is preliminary data.</text>
</comment>
<keyword evidence="1" id="KW-0812">Transmembrane</keyword>
<evidence type="ECO:0000313" key="2">
    <source>
        <dbReference type="EMBL" id="EEG77093.1"/>
    </source>
</evidence>
<name>C0GI19_DETAL</name>
<sequence>MLIKRVGFSIFILTFATAVYLSLFNKPPVYNFENMFPTIEDALEYGIEVENISYDNIGHVVDFRGLKIVIFEKPGKAVGISTIRQVSEGYRWVREVPHMGLGSGHLGFSHKGITIAGKILGVGLVQDDEIQKIIKEDSSGNEVIWSREVAGTNIYYLWDYDSDLKAKR</sequence>